<reference evidence="1" key="1">
    <citation type="submission" date="2014-09" db="EMBL/GenBank/DDBJ databases">
        <authorList>
            <person name="Magalhaes I.L.F."/>
            <person name="Oliveira U."/>
            <person name="Santos F.R."/>
            <person name="Vidigal T.H.D.A."/>
            <person name="Brescovit A.D."/>
            <person name="Santos A.J."/>
        </authorList>
    </citation>
    <scope>NUCLEOTIDE SEQUENCE</scope>
    <source>
        <tissue evidence="1">Shoot tissue taken approximately 20 cm above the soil surface</tissue>
    </source>
</reference>
<organism evidence="1">
    <name type="scientific">Arundo donax</name>
    <name type="common">Giant reed</name>
    <name type="synonym">Donax arundinaceus</name>
    <dbReference type="NCBI Taxonomy" id="35708"/>
    <lineage>
        <taxon>Eukaryota</taxon>
        <taxon>Viridiplantae</taxon>
        <taxon>Streptophyta</taxon>
        <taxon>Embryophyta</taxon>
        <taxon>Tracheophyta</taxon>
        <taxon>Spermatophyta</taxon>
        <taxon>Magnoliopsida</taxon>
        <taxon>Liliopsida</taxon>
        <taxon>Poales</taxon>
        <taxon>Poaceae</taxon>
        <taxon>PACMAD clade</taxon>
        <taxon>Arundinoideae</taxon>
        <taxon>Arundineae</taxon>
        <taxon>Arundo</taxon>
    </lineage>
</organism>
<proteinExistence type="predicted"/>
<accession>A0A0A9QN60</accession>
<dbReference type="AlphaFoldDB" id="A0A0A9QN60"/>
<dbReference type="EMBL" id="GBRH01245868">
    <property type="protein sequence ID" value="JAD52027.1"/>
    <property type="molecule type" value="Transcribed_RNA"/>
</dbReference>
<protein>
    <submittedName>
        <fullName evidence="1">Uncharacterized protein</fullName>
    </submittedName>
</protein>
<reference evidence="1" key="2">
    <citation type="journal article" date="2015" name="Data Brief">
        <title>Shoot transcriptome of the giant reed, Arundo donax.</title>
        <authorList>
            <person name="Barrero R.A."/>
            <person name="Guerrero F.D."/>
            <person name="Moolhuijzen P."/>
            <person name="Goolsby J.A."/>
            <person name="Tidwell J."/>
            <person name="Bellgard S.E."/>
            <person name="Bellgard M.I."/>
        </authorList>
    </citation>
    <scope>NUCLEOTIDE SEQUENCE</scope>
    <source>
        <tissue evidence="1">Shoot tissue taken approximately 20 cm above the soil surface</tissue>
    </source>
</reference>
<sequence>MLPPYHQISKLRPTQPCISTHRMETSYHTMAGGEPRKSSISSIRTRVGTSKQLVWYNKGSTW</sequence>
<evidence type="ECO:0000313" key="1">
    <source>
        <dbReference type="EMBL" id="JAD52027.1"/>
    </source>
</evidence>
<name>A0A0A9QN60_ARUDO</name>